<evidence type="ECO:0000256" key="10">
    <source>
        <dbReference type="ARBA" id="ARBA00022840"/>
    </source>
</evidence>
<dbReference type="CDD" id="cd00028">
    <property type="entry name" value="B_lectin"/>
    <property type="match status" value="1"/>
</dbReference>
<evidence type="ECO:0000256" key="2">
    <source>
        <dbReference type="ARBA" id="ARBA00022527"/>
    </source>
</evidence>
<dbReference type="PROSITE" id="PS00107">
    <property type="entry name" value="PROTEIN_KINASE_ATP"/>
    <property type="match status" value="1"/>
</dbReference>
<feature type="signal peptide" evidence="21">
    <location>
        <begin position="1"/>
        <end position="25"/>
    </location>
</feature>
<dbReference type="SUPFAM" id="SSF51110">
    <property type="entry name" value="alpha-D-mannose-specific plant lectins"/>
    <property type="match status" value="1"/>
</dbReference>
<evidence type="ECO:0000256" key="5">
    <source>
        <dbReference type="ARBA" id="ARBA00022692"/>
    </source>
</evidence>
<evidence type="ECO:0000256" key="6">
    <source>
        <dbReference type="ARBA" id="ARBA00022729"/>
    </source>
</evidence>
<organism evidence="24 25">
    <name type="scientific">Saponaria officinalis</name>
    <name type="common">Common soapwort</name>
    <name type="synonym">Lychnis saponaria</name>
    <dbReference type="NCBI Taxonomy" id="3572"/>
    <lineage>
        <taxon>Eukaryota</taxon>
        <taxon>Viridiplantae</taxon>
        <taxon>Streptophyta</taxon>
        <taxon>Embryophyta</taxon>
        <taxon>Tracheophyta</taxon>
        <taxon>Spermatophyta</taxon>
        <taxon>Magnoliopsida</taxon>
        <taxon>eudicotyledons</taxon>
        <taxon>Gunneridae</taxon>
        <taxon>Pentapetalae</taxon>
        <taxon>Caryophyllales</taxon>
        <taxon>Caryophyllaceae</taxon>
        <taxon>Caryophylleae</taxon>
        <taxon>Saponaria</taxon>
    </lineage>
</organism>
<dbReference type="Pfam" id="PF00069">
    <property type="entry name" value="Pkinase"/>
    <property type="match status" value="1"/>
</dbReference>
<comment type="similarity">
    <text evidence="18">Belongs to the protein kinase superfamily. Ser/Thr protein kinase family.</text>
</comment>
<evidence type="ECO:0000256" key="9">
    <source>
        <dbReference type="ARBA" id="ARBA00022777"/>
    </source>
</evidence>
<keyword evidence="2 18" id="KW-0723">Serine/threonine-protein kinase</keyword>
<feature type="chain" id="PRO_5044717823" description="Receptor-like serine/threonine-protein kinase" evidence="21">
    <location>
        <begin position="26"/>
        <end position="813"/>
    </location>
</feature>
<keyword evidence="4 18" id="KW-0808">Transferase</keyword>
<dbReference type="InterPro" id="IPR051343">
    <property type="entry name" value="G-type_lectin_kinases/EP1-like"/>
</dbReference>
<evidence type="ECO:0000256" key="15">
    <source>
        <dbReference type="ARBA" id="ARBA00023180"/>
    </source>
</evidence>
<dbReference type="PROSITE" id="PS50011">
    <property type="entry name" value="PROTEIN_KINASE_DOM"/>
    <property type="match status" value="1"/>
</dbReference>
<evidence type="ECO:0000313" key="24">
    <source>
        <dbReference type="EMBL" id="KAK9692394.1"/>
    </source>
</evidence>
<dbReference type="FunFam" id="2.90.10.10:FF:000013">
    <property type="entry name" value="G-type lectin S-receptor-like serine/threonine-protein kinase LECRK1"/>
    <property type="match status" value="1"/>
</dbReference>
<evidence type="ECO:0000256" key="12">
    <source>
        <dbReference type="ARBA" id="ARBA00023136"/>
    </source>
</evidence>
<dbReference type="Gene3D" id="2.90.10.10">
    <property type="entry name" value="Bulb-type lectin domain"/>
    <property type="match status" value="2"/>
</dbReference>
<dbReference type="AlphaFoldDB" id="A0AAW1IQN9"/>
<evidence type="ECO:0000256" key="16">
    <source>
        <dbReference type="ARBA" id="ARBA00047899"/>
    </source>
</evidence>
<comment type="catalytic activity">
    <reaction evidence="17 18">
        <text>L-seryl-[protein] + ATP = O-phospho-L-seryl-[protein] + ADP + H(+)</text>
        <dbReference type="Rhea" id="RHEA:17989"/>
        <dbReference type="Rhea" id="RHEA-COMP:9863"/>
        <dbReference type="Rhea" id="RHEA-COMP:11604"/>
        <dbReference type="ChEBI" id="CHEBI:15378"/>
        <dbReference type="ChEBI" id="CHEBI:29999"/>
        <dbReference type="ChEBI" id="CHEBI:30616"/>
        <dbReference type="ChEBI" id="CHEBI:83421"/>
        <dbReference type="ChEBI" id="CHEBI:456216"/>
        <dbReference type="EC" id="2.7.11.1"/>
    </reaction>
</comment>
<feature type="transmembrane region" description="Helical" evidence="20">
    <location>
        <begin position="462"/>
        <end position="484"/>
    </location>
</feature>
<keyword evidence="7" id="KW-0430">Lectin</keyword>
<evidence type="ECO:0000256" key="4">
    <source>
        <dbReference type="ARBA" id="ARBA00022679"/>
    </source>
</evidence>
<feature type="binding site" evidence="19">
    <location>
        <position position="552"/>
    </location>
    <ligand>
        <name>ATP</name>
        <dbReference type="ChEBI" id="CHEBI:30616"/>
    </ligand>
</feature>
<evidence type="ECO:0000313" key="25">
    <source>
        <dbReference type="Proteomes" id="UP001443914"/>
    </source>
</evidence>
<dbReference type="PIRSF" id="PIRSF000641">
    <property type="entry name" value="SRK"/>
    <property type="match status" value="1"/>
</dbReference>
<dbReference type="PROSITE" id="PS50927">
    <property type="entry name" value="BULB_LECTIN"/>
    <property type="match status" value="1"/>
</dbReference>
<dbReference type="PROSITE" id="PS00108">
    <property type="entry name" value="PROTEIN_KINASE_ST"/>
    <property type="match status" value="1"/>
</dbReference>
<evidence type="ECO:0000259" key="23">
    <source>
        <dbReference type="PROSITE" id="PS50927"/>
    </source>
</evidence>
<dbReference type="CDD" id="cd14066">
    <property type="entry name" value="STKc_IRAK"/>
    <property type="match status" value="1"/>
</dbReference>
<dbReference type="SUPFAM" id="SSF56112">
    <property type="entry name" value="Protein kinase-like (PK-like)"/>
    <property type="match status" value="1"/>
</dbReference>
<dbReference type="Proteomes" id="UP001443914">
    <property type="component" value="Unassembled WGS sequence"/>
</dbReference>
<feature type="domain" description="Protein kinase" evidence="22">
    <location>
        <begin position="520"/>
        <end position="795"/>
    </location>
</feature>
<comment type="caution">
    <text evidence="24">The sequence shown here is derived from an EMBL/GenBank/DDBJ whole genome shotgun (WGS) entry which is preliminary data.</text>
</comment>
<dbReference type="Gene3D" id="3.30.200.20">
    <property type="entry name" value="Phosphorylase Kinase, domain 1"/>
    <property type="match status" value="1"/>
</dbReference>
<dbReference type="FunFam" id="1.10.510.10:FF:000237">
    <property type="entry name" value="G-type lectin S-receptor-like serine/threonine-protein kinase"/>
    <property type="match status" value="1"/>
</dbReference>
<dbReference type="GO" id="GO:0030246">
    <property type="term" value="F:carbohydrate binding"/>
    <property type="evidence" value="ECO:0007669"/>
    <property type="project" value="UniProtKB-KW"/>
</dbReference>
<evidence type="ECO:0000256" key="14">
    <source>
        <dbReference type="ARBA" id="ARBA00023170"/>
    </source>
</evidence>
<evidence type="ECO:0000256" key="8">
    <source>
        <dbReference type="ARBA" id="ARBA00022741"/>
    </source>
</evidence>
<dbReference type="InterPro" id="IPR011009">
    <property type="entry name" value="Kinase-like_dom_sf"/>
</dbReference>
<comment type="catalytic activity">
    <reaction evidence="16 18">
        <text>L-threonyl-[protein] + ATP = O-phospho-L-threonyl-[protein] + ADP + H(+)</text>
        <dbReference type="Rhea" id="RHEA:46608"/>
        <dbReference type="Rhea" id="RHEA-COMP:11060"/>
        <dbReference type="Rhea" id="RHEA-COMP:11605"/>
        <dbReference type="ChEBI" id="CHEBI:15378"/>
        <dbReference type="ChEBI" id="CHEBI:30013"/>
        <dbReference type="ChEBI" id="CHEBI:30616"/>
        <dbReference type="ChEBI" id="CHEBI:61977"/>
        <dbReference type="ChEBI" id="CHEBI:456216"/>
        <dbReference type="EC" id="2.7.11.1"/>
    </reaction>
</comment>
<evidence type="ECO:0000256" key="18">
    <source>
        <dbReference type="PIRNR" id="PIRNR000641"/>
    </source>
</evidence>
<dbReference type="PANTHER" id="PTHR47976:SF15">
    <property type="entry name" value="G-TYPE LECTIN S-RECEPTOR-LIKE SERINE_THREONINE-PROTEIN KINASE RLK1"/>
    <property type="match status" value="1"/>
</dbReference>
<dbReference type="GO" id="GO:0004674">
    <property type="term" value="F:protein serine/threonine kinase activity"/>
    <property type="evidence" value="ECO:0007669"/>
    <property type="project" value="UniProtKB-KW"/>
</dbReference>
<dbReference type="Pfam" id="PF01453">
    <property type="entry name" value="B_lectin"/>
    <property type="match status" value="1"/>
</dbReference>
<evidence type="ECO:0000256" key="13">
    <source>
        <dbReference type="ARBA" id="ARBA00023157"/>
    </source>
</evidence>
<dbReference type="PANTHER" id="PTHR47976">
    <property type="entry name" value="G-TYPE LECTIN S-RECEPTOR-LIKE SERINE/THREONINE-PROTEIN KINASE SD2-5"/>
    <property type="match status" value="1"/>
</dbReference>
<sequence>MAWPLSFVLIFYLTIILLPSSLVSSQNGGKFSIGQTLLANSKNISILSPSGDFAFGFHHVPNNTNLFLLSIWYAKIPDTIVWYANDGNPVAQGSKLTITANEGLVLSDPHGTQLWNTTKDLTGAVSYGFMNDTGNFALVNSNNGAAWQTFDHPTDTLLPTQVLQLQGEVDSRMSEANFTKGRFALRLLSDGNLVLNTRDIATGFAYGAYYESGTNDAANPGEELVYSESGDMYILRNNGSRFDLIQPGKLRSSKDYYQRATLNFDGVLTWYYYPRTSKVDSGAGWSEIQHFPDNICMSIATYGGDLDSGACGYNSICSIGDDQKPVCQCPPYYSVDPNDIIGSCEPDFKPDACGQFEEDGAKSEYMMTPLLNTDWPFADYARLDPSSEEECKNSCLNDCSCSVVIFGGSSCWKKKLPLSNGRQDDTLGKTAWLKVTNNSFTPPGKVPPVSVKYKSNAAITGLLGGSVCVNFILLTAIIALGFFFMRSRKQFKVCEHQKRFNFEYGTAHSFTYSMLESATNGFREEIGSGSFGVVYKGTITVGGNVTPVAVKKLDRTFMTVDKEFTAEVNAIGLTHHKNLVRFIGYCKEADKRLLVYEYMSNGTVADYLFGELRPSWQSRINIAQGIARGLLYLHEECTTQIIHCDIKPQNILVDDYYNARISDFGLAKLLHLNQSQTNTAIRGTKGYVAPEWFKNKPVSVKVDVYSFGVMLLEIVCCRKNVCMEFSTSDERAILTDWAFDCFQSGMLDALVNGDMEALNDVAQLERFVKVALWCIQEDPNLRLTMKQVTQMLEGLAEVPSPPSSTSFSVTVQV</sequence>
<evidence type="ECO:0000256" key="1">
    <source>
        <dbReference type="ARBA" id="ARBA00004479"/>
    </source>
</evidence>
<dbReference type="SMART" id="SM00108">
    <property type="entry name" value="B_lectin"/>
    <property type="match status" value="1"/>
</dbReference>
<evidence type="ECO:0000256" key="21">
    <source>
        <dbReference type="SAM" id="SignalP"/>
    </source>
</evidence>
<keyword evidence="25" id="KW-1185">Reference proteome</keyword>
<dbReference type="EMBL" id="JBDFQZ010000009">
    <property type="protein sequence ID" value="KAK9692395.1"/>
    <property type="molecule type" value="Genomic_DNA"/>
</dbReference>
<proteinExistence type="inferred from homology"/>
<keyword evidence="10 18" id="KW-0067">ATP-binding</keyword>
<name>A0AAW1IQN9_SAPOF</name>
<dbReference type="GO" id="GO:0005524">
    <property type="term" value="F:ATP binding"/>
    <property type="evidence" value="ECO:0007669"/>
    <property type="project" value="UniProtKB-UniRule"/>
</dbReference>
<feature type="domain" description="Bulb-type lectin" evidence="23">
    <location>
        <begin position="22"/>
        <end position="151"/>
    </location>
</feature>
<dbReference type="InterPro" id="IPR000719">
    <property type="entry name" value="Prot_kinase_dom"/>
</dbReference>
<dbReference type="FunFam" id="3.30.200.20:FF:000059">
    <property type="entry name" value="S-receptor-like serine/threonine-protein kinase"/>
    <property type="match status" value="1"/>
</dbReference>
<reference evidence="24 25" key="1">
    <citation type="submission" date="2024-03" db="EMBL/GenBank/DDBJ databases">
        <title>WGS assembly of Saponaria officinalis var. Norfolk2.</title>
        <authorList>
            <person name="Jenkins J."/>
            <person name="Shu S."/>
            <person name="Grimwood J."/>
            <person name="Barry K."/>
            <person name="Goodstein D."/>
            <person name="Schmutz J."/>
            <person name="Leebens-Mack J."/>
            <person name="Osbourn A."/>
        </authorList>
    </citation>
    <scope>NUCLEOTIDE SEQUENCE [LARGE SCALE GENOMIC DNA]</scope>
    <source>
        <strain evidence="25">cv. Norfolk2</strain>
        <strain evidence="24">JIC</strain>
        <tissue evidence="24">Leaf</tissue>
    </source>
</reference>
<keyword evidence="5 20" id="KW-0812">Transmembrane</keyword>
<protein>
    <recommendedName>
        <fullName evidence="18">Receptor-like serine/threonine-protein kinase</fullName>
        <ecNumber evidence="18">2.7.11.1</ecNumber>
    </recommendedName>
</protein>
<accession>A0AAW1IQN9</accession>
<dbReference type="InterPro" id="IPR024171">
    <property type="entry name" value="SRK-like_kinase"/>
</dbReference>
<keyword evidence="11 20" id="KW-1133">Transmembrane helix</keyword>
<evidence type="ECO:0000256" key="11">
    <source>
        <dbReference type="ARBA" id="ARBA00022989"/>
    </source>
</evidence>
<dbReference type="InterPro" id="IPR036426">
    <property type="entry name" value="Bulb-type_lectin_dom_sf"/>
</dbReference>
<dbReference type="InterPro" id="IPR008271">
    <property type="entry name" value="Ser/Thr_kinase_AS"/>
</dbReference>
<evidence type="ECO:0000256" key="7">
    <source>
        <dbReference type="ARBA" id="ARBA00022734"/>
    </source>
</evidence>
<evidence type="ECO:0000256" key="19">
    <source>
        <dbReference type="PROSITE-ProRule" id="PRU10141"/>
    </source>
</evidence>
<keyword evidence="8 18" id="KW-0547">Nucleotide-binding</keyword>
<evidence type="ECO:0000256" key="3">
    <source>
        <dbReference type="ARBA" id="ARBA00022536"/>
    </source>
</evidence>
<dbReference type="GO" id="GO:0016020">
    <property type="term" value="C:membrane"/>
    <property type="evidence" value="ECO:0007669"/>
    <property type="project" value="UniProtKB-SubCell"/>
</dbReference>
<gene>
    <name evidence="24" type="ORF">RND81_09G261400</name>
</gene>
<dbReference type="EC" id="2.7.11.1" evidence="18"/>
<keyword evidence="15" id="KW-0325">Glycoprotein</keyword>
<keyword evidence="3" id="KW-0245">EGF-like domain</keyword>
<dbReference type="Gene3D" id="1.10.510.10">
    <property type="entry name" value="Transferase(Phosphotransferase) domain 1"/>
    <property type="match status" value="1"/>
</dbReference>
<keyword evidence="12 20" id="KW-0472">Membrane</keyword>
<keyword evidence="6 21" id="KW-0732">Signal</keyword>
<dbReference type="EMBL" id="JBDFQZ010000009">
    <property type="protein sequence ID" value="KAK9692394.1"/>
    <property type="molecule type" value="Genomic_DNA"/>
</dbReference>
<comment type="subcellular location">
    <subcellularLocation>
        <location evidence="1">Membrane</location>
        <topology evidence="1">Single-pass type I membrane protein</topology>
    </subcellularLocation>
</comment>
<evidence type="ECO:0000256" key="20">
    <source>
        <dbReference type="SAM" id="Phobius"/>
    </source>
</evidence>
<dbReference type="InterPro" id="IPR017441">
    <property type="entry name" value="Protein_kinase_ATP_BS"/>
</dbReference>
<keyword evidence="9 18" id="KW-0418">Kinase</keyword>
<dbReference type="CDD" id="cd01098">
    <property type="entry name" value="PAN_AP_plant"/>
    <property type="match status" value="1"/>
</dbReference>
<evidence type="ECO:0000256" key="17">
    <source>
        <dbReference type="ARBA" id="ARBA00048679"/>
    </source>
</evidence>
<dbReference type="InterPro" id="IPR001480">
    <property type="entry name" value="Bulb-type_lectin_dom"/>
</dbReference>
<evidence type="ECO:0000259" key="22">
    <source>
        <dbReference type="PROSITE" id="PS50011"/>
    </source>
</evidence>
<keyword evidence="14" id="KW-0675">Receptor</keyword>
<dbReference type="SMART" id="SM00220">
    <property type="entry name" value="S_TKc"/>
    <property type="match status" value="1"/>
</dbReference>
<keyword evidence="13" id="KW-1015">Disulfide bond</keyword>